<name>A0A1H8MVH8_9PROT</name>
<proteinExistence type="predicted"/>
<evidence type="ECO:0000313" key="1">
    <source>
        <dbReference type="EMBL" id="SEO21260.1"/>
    </source>
</evidence>
<dbReference type="Pfam" id="PF09720">
    <property type="entry name" value="Unstab_antitox"/>
    <property type="match status" value="1"/>
</dbReference>
<dbReference type="EMBL" id="FODO01000006">
    <property type="protein sequence ID" value="SEO21260.1"/>
    <property type="molecule type" value="Genomic_DNA"/>
</dbReference>
<evidence type="ECO:0000313" key="2">
    <source>
        <dbReference type="Proteomes" id="UP000198814"/>
    </source>
</evidence>
<protein>
    <submittedName>
        <fullName evidence="1">Putative addiction module component</fullName>
    </submittedName>
</protein>
<sequence>MNSKKMIEEITALPVEERVMIIDSLLRSLNQPESEIDKKWITAAQQRLMEMRSGTDSTAIPGNQVFDRIWQRFQK</sequence>
<keyword evidence="2" id="KW-1185">Reference proteome</keyword>
<dbReference type="InterPro" id="IPR013406">
    <property type="entry name" value="CHP02574_addiction_mod"/>
</dbReference>
<dbReference type="AlphaFoldDB" id="A0A1H8MVH8"/>
<dbReference type="STRING" id="42354.SAMN05216333_10637"/>
<dbReference type="RefSeq" id="WP_090317273.1">
    <property type="nucleotide sequence ID" value="NZ_FNOE01000006.1"/>
</dbReference>
<reference evidence="2" key="1">
    <citation type="submission" date="2016-10" db="EMBL/GenBank/DDBJ databases">
        <authorList>
            <person name="Varghese N."/>
            <person name="Submissions S."/>
        </authorList>
    </citation>
    <scope>NUCLEOTIDE SEQUENCE [LARGE SCALE GENOMIC DNA]</scope>
    <source>
        <strain evidence="2">Nm76</strain>
    </source>
</reference>
<dbReference type="OrthoDB" id="8549727at2"/>
<gene>
    <name evidence="1" type="ORF">SAMN05216333_10637</name>
</gene>
<accession>A0A1H8MVH8</accession>
<organism evidence="1 2">
    <name type="scientific">Nitrosomonas oligotropha</name>
    <dbReference type="NCBI Taxonomy" id="42354"/>
    <lineage>
        <taxon>Bacteria</taxon>
        <taxon>Pseudomonadati</taxon>
        <taxon>Pseudomonadota</taxon>
        <taxon>Betaproteobacteria</taxon>
        <taxon>Nitrosomonadales</taxon>
        <taxon>Nitrosomonadaceae</taxon>
        <taxon>Nitrosomonas</taxon>
    </lineage>
</organism>
<dbReference type="Proteomes" id="UP000198814">
    <property type="component" value="Unassembled WGS sequence"/>
</dbReference>